<name>A0ABP8EJ65_9MICO</name>
<protein>
    <submittedName>
        <fullName evidence="1">Uncharacterized protein</fullName>
    </submittedName>
</protein>
<dbReference type="EMBL" id="BAABAZ010000005">
    <property type="protein sequence ID" value="GAA4283991.1"/>
    <property type="molecule type" value="Genomic_DNA"/>
</dbReference>
<evidence type="ECO:0000313" key="1">
    <source>
        <dbReference type="EMBL" id="GAA4283991.1"/>
    </source>
</evidence>
<dbReference type="Proteomes" id="UP001501586">
    <property type="component" value="Unassembled WGS sequence"/>
</dbReference>
<proteinExistence type="predicted"/>
<evidence type="ECO:0000313" key="2">
    <source>
        <dbReference type="Proteomes" id="UP001501586"/>
    </source>
</evidence>
<organism evidence="1 2">
    <name type="scientific">Brevibacterium daeguense</name>
    <dbReference type="NCBI Taxonomy" id="909936"/>
    <lineage>
        <taxon>Bacteria</taxon>
        <taxon>Bacillati</taxon>
        <taxon>Actinomycetota</taxon>
        <taxon>Actinomycetes</taxon>
        <taxon>Micrococcales</taxon>
        <taxon>Brevibacteriaceae</taxon>
        <taxon>Brevibacterium</taxon>
    </lineage>
</organism>
<gene>
    <name evidence="1" type="ORF">GCM10022261_15220</name>
</gene>
<sequence length="123" mass="13323">MVGHGVATSQRRSEVAEVARMADVMADKEMAMDDFEIVEQQDGEYLFRIGAGDETASVTLSLTLDGAEAASDGQLADNEATARATVRYLLEHQDADDLPEQVALPDVLVAYPGAIDRIVRLRD</sequence>
<accession>A0ABP8EJ65</accession>
<reference evidence="2" key="1">
    <citation type="journal article" date="2019" name="Int. J. Syst. Evol. Microbiol.">
        <title>The Global Catalogue of Microorganisms (GCM) 10K type strain sequencing project: providing services to taxonomists for standard genome sequencing and annotation.</title>
        <authorList>
            <consortium name="The Broad Institute Genomics Platform"/>
            <consortium name="The Broad Institute Genome Sequencing Center for Infectious Disease"/>
            <person name="Wu L."/>
            <person name="Ma J."/>
        </authorList>
    </citation>
    <scope>NUCLEOTIDE SEQUENCE [LARGE SCALE GENOMIC DNA]</scope>
    <source>
        <strain evidence="2">JCM 17458</strain>
    </source>
</reference>
<comment type="caution">
    <text evidence="1">The sequence shown here is derived from an EMBL/GenBank/DDBJ whole genome shotgun (WGS) entry which is preliminary data.</text>
</comment>
<keyword evidence="2" id="KW-1185">Reference proteome</keyword>